<dbReference type="EMBL" id="JAHMUF010000004">
    <property type="protein sequence ID" value="KAG7195271.1"/>
    <property type="molecule type" value="Genomic_DNA"/>
</dbReference>
<organism evidence="6 7">
    <name type="scientific">Scheffersomyces spartinae</name>
    <dbReference type="NCBI Taxonomy" id="45513"/>
    <lineage>
        <taxon>Eukaryota</taxon>
        <taxon>Fungi</taxon>
        <taxon>Dikarya</taxon>
        <taxon>Ascomycota</taxon>
        <taxon>Saccharomycotina</taxon>
        <taxon>Pichiomycetes</taxon>
        <taxon>Debaryomycetaceae</taxon>
        <taxon>Scheffersomyces</taxon>
    </lineage>
</organism>
<protein>
    <submittedName>
        <fullName evidence="6">Uncharacterized protein</fullName>
    </submittedName>
</protein>
<dbReference type="AlphaFoldDB" id="A0A9P8AJY1"/>
<gene>
    <name evidence="6" type="ORF">KQ657_003797</name>
</gene>
<evidence type="ECO:0000256" key="2">
    <source>
        <dbReference type="ARBA" id="ARBA00006289"/>
    </source>
</evidence>
<evidence type="ECO:0000256" key="1">
    <source>
        <dbReference type="ARBA" id="ARBA00004496"/>
    </source>
</evidence>
<proteinExistence type="inferred from homology"/>
<evidence type="ECO:0000313" key="7">
    <source>
        <dbReference type="Proteomes" id="UP000790833"/>
    </source>
</evidence>
<feature type="domain" description="NAA35-like N-terminal" evidence="4">
    <location>
        <begin position="20"/>
        <end position="188"/>
    </location>
</feature>
<dbReference type="Pfam" id="PF25789">
    <property type="entry name" value="TPR_NAA35"/>
    <property type="match status" value="1"/>
</dbReference>
<evidence type="ECO:0000313" key="6">
    <source>
        <dbReference type="EMBL" id="KAG7195271.1"/>
    </source>
</evidence>
<comment type="similarity">
    <text evidence="2">Belongs to the MAK10 family.</text>
</comment>
<sequence length="774" mass="89166">MFEDVTEALWESVSDAMMTQVVHNQAFLLSEWTRALEVGNEKLDTGMLFVSSEEGSFNTELPRNSMEIIGIMHKLLRGYIAWLENHSITVTVLSCRYVQNILENYYKESELNDGVPKLDRIIFKIPQLLESSEINKSSLEYLLVNQVLRAFVLGLCKMIDSTINMARWVLNEAEDITSRNLDKDALFGIGKDYQEESRPFIDFFHSFELDAIFKEIDGSIEWIGCQNIPADLSKRMIAYLNLMKQMNQIFSLMEIKFDIQNKQPKTNMEFLFHGLGNLSYLVQFDESIEDDDGNVPKGAFSRYVQTTINNGNIPLELQLTKNVHAKLKAMFTDIKSYIEYEFEIETSEQLCNFLRYDISHNINPDYSVLARGLFQMILIREDRLVLGSDVTVDGSIVRPLMVRLLIESLVGGPCLVFEPDMWVPGIQGKPDYVQTVKARVLELLVPVLQEIGSVVYHDLALAANNRCRQRQLANRSIILWDSAQMQCEQLETSIWDFARVGDEITNAKGDSSIGLPLLSWVYYCKLCRMLDLGYMALELNIYDPSKLFECEILWWYLGYLEDQLVEHLKGRVRLIIDSKIRFIEIVLPKRIKKLKAGAKKNDLRTQHQNAVANELPNLKDLRKYHEEFLIPQHGLMHQLCKAARDWCFLVMEKTNNTTAPTGQTDMKHIYELRMKPWGSIGVPETPTYEQYVNSHPTHSTIKSIETQLTVCRALSAKVNIDGHKKAFVNTTEVTKWMSQINESIDMYGQHVKSYQEMIETVHRDNMSGIQDESQ</sequence>
<dbReference type="PANTHER" id="PTHR21373">
    <property type="entry name" value="GLUCOSE REPRESSIBLE PROTEIN MAK10"/>
    <property type="match status" value="1"/>
</dbReference>
<dbReference type="InterPro" id="IPR007244">
    <property type="entry name" value="Naa35_N"/>
</dbReference>
<dbReference type="GeneID" id="66117171"/>
<feature type="domain" description="NAA35-like TPR repeats" evidence="5">
    <location>
        <begin position="363"/>
        <end position="702"/>
    </location>
</feature>
<dbReference type="OrthoDB" id="269405at2759"/>
<keyword evidence="7" id="KW-1185">Reference proteome</keyword>
<dbReference type="Proteomes" id="UP000790833">
    <property type="component" value="Unassembled WGS sequence"/>
</dbReference>
<comment type="subcellular location">
    <subcellularLocation>
        <location evidence="1">Cytoplasm</location>
    </subcellularLocation>
</comment>
<accession>A0A9P8AJY1</accession>
<keyword evidence="3" id="KW-0963">Cytoplasm</keyword>
<dbReference type="GO" id="GO:0031417">
    <property type="term" value="C:NatC complex"/>
    <property type="evidence" value="ECO:0007669"/>
    <property type="project" value="InterPro"/>
</dbReference>
<evidence type="ECO:0000259" key="5">
    <source>
        <dbReference type="Pfam" id="PF25789"/>
    </source>
</evidence>
<dbReference type="InterPro" id="IPR057982">
    <property type="entry name" value="TPR_NAA35"/>
</dbReference>
<evidence type="ECO:0000259" key="4">
    <source>
        <dbReference type="Pfam" id="PF04112"/>
    </source>
</evidence>
<dbReference type="RefSeq" id="XP_043050818.1">
    <property type="nucleotide sequence ID" value="XM_043194494.1"/>
</dbReference>
<dbReference type="InterPro" id="IPR057983">
    <property type="entry name" value="NAA35-like_N"/>
</dbReference>
<evidence type="ECO:0000256" key="3">
    <source>
        <dbReference type="ARBA" id="ARBA00022490"/>
    </source>
</evidence>
<comment type="caution">
    <text evidence="6">The sequence shown here is derived from an EMBL/GenBank/DDBJ whole genome shotgun (WGS) entry which is preliminary data.</text>
</comment>
<name>A0A9P8AJY1_9ASCO</name>
<dbReference type="PANTHER" id="PTHR21373:SF0">
    <property type="entry name" value="N-ALPHA-ACETYLTRANSFERASE 35, NATC AUXILIARY SUBUNIT"/>
    <property type="match status" value="1"/>
</dbReference>
<dbReference type="Pfam" id="PF04112">
    <property type="entry name" value="Mak10"/>
    <property type="match status" value="1"/>
</dbReference>
<reference evidence="6" key="1">
    <citation type="submission" date="2021-03" db="EMBL/GenBank/DDBJ databases">
        <authorList>
            <person name="Palmer J.M."/>
        </authorList>
    </citation>
    <scope>NUCLEOTIDE SEQUENCE</scope>
    <source>
        <strain evidence="6">ARV_011</strain>
    </source>
</reference>